<feature type="transmembrane region" description="Helical" evidence="1">
    <location>
        <begin position="15"/>
        <end position="32"/>
    </location>
</feature>
<dbReference type="EMBL" id="FUFT01000003">
    <property type="protein sequence ID" value="SJL83481.1"/>
    <property type="molecule type" value="Genomic_DNA"/>
</dbReference>
<evidence type="ECO:0000313" key="3">
    <source>
        <dbReference type="Proteomes" id="UP000189475"/>
    </source>
</evidence>
<evidence type="ECO:0008006" key="4">
    <source>
        <dbReference type="Google" id="ProtNLM"/>
    </source>
</evidence>
<dbReference type="PANTHER" id="PTHR39174:SF1">
    <property type="entry name" value="INNER MEMBRANE PROTEIN"/>
    <property type="match status" value="1"/>
</dbReference>
<dbReference type="InterPro" id="IPR010398">
    <property type="entry name" value="DUF997"/>
</dbReference>
<sequence>MSKLSDLYHQAHKEAILALALAGLYFVWWYATAYGFAPDINDTQLPTLVMGFPLWFFLSCIVGPVLFCGLCYLMVKFFYQDIPLDPNAEDVSDE</sequence>
<dbReference type="RefSeq" id="WP_077313747.1">
    <property type="nucleotide sequence ID" value="NZ_AP024887.1"/>
</dbReference>
<proteinExistence type="predicted"/>
<protein>
    <recommendedName>
        <fullName evidence="4">Membrane protein YhdT</fullName>
    </recommendedName>
</protein>
<accession>A0A1R4B3K4</accession>
<dbReference type="STRING" id="1918946.VPAL9027_01449"/>
<name>A0A1R4B3K4_9VIBR</name>
<gene>
    <name evidence="2" type="ORF">VPAL9027_01449</name>
</gene>
<feature type="transmembrane region" description="Helical" evidence="1">
    <location>
        <begin position="52"/>
        <end position="75"/>
    </location>
</feature>
<organism evidence="2 3">
    <name type="scientific">Vibrio palustris</name>
    <dbReference type="NCBI Taxonomy" id="1918946"/>
    <lineage>
        <taxon>Bacteria</taxon>
        <taxon>Pseudomonadati</taxon>
        <taxon>Pseudomonadota</taxon>
        <taxon>Gammaproteobacteria</taxon>
        <taxon>Vibrionales</taxon>
        <taxon>Vibrionaceae</taxon>
        <taxon>Vibrio</taxon>
    </lineage>
</organism>
<reference evidence="2 3" key="1">
    <citation type="submission" date="2017-02" db="EMBL/GenBank/DDBJ databases">
        <authorList>
            <person name="Peterson S.W."/>
        </authorList>
    </citation>
    <scope>NUCLEOTIDE SEQUENCE [LARGE SCALE GENOMIC DNA]</scope>
    <source>
        <strain evidence="2 3">CECT 9027</strain>
    </source>
</reference>
<evidence type="ECO:0000313" key="2">
    <source>
        <dbReference type="EMBL" id="SJL83481.1"/>
    </source>
</evidence>
<dbReference type="Pfam" id="PF06196">
    <property type="entry name" value="DUF997"/>
    <property type="match status" value="1"/>
</dbReference>
<dbReference type="AlphaFoldDB" id="A0A1R4B3K4"/>
<keyword evidence="1" id="KW-0812">Transmembrane</keyword>
<dbReference type="PANTHER" id="PTHR39174">
    <property type="entry name" value="INNER MEMBRANE PROTEIN-RELATED"/>
    <property type="match status" value="1"/>
</dbReference>
<dbReference type="Proteomes" id="UP000189475">
    <property type="component" value="Unassembled WGS sequence"/>
</dbReference>
<keyword evidence="1" id="KW-1133">Transmembrane helix</keyword>
<keyword evidence="3" id="KW-1185">Reference proteome</keyword>
<evidence type="ECO:0000256" key="1">
    <source>
        <dbReference type="SAM" id="Phobius"/>
    </source>
</evidence>
<keyword evidence="1" id="KW-0472">Membrane</keyword>
<dbReference type="OrthoDB" id="7062456at2"/>